<accession>A0A1U7J2X0</accession>
<keyword evidence="6" id="KW-1185">Reference proteome</keyword>
<dbReference type="InterPro" id="IPR001789">
    <property type="entry name" value="Sig_transdc_resp-reg_receiver"/>
</dbReference>
<feature type="modified residue" description="4-aspartylphosphate" evidence="1">
    <location>
        <position position="52"/>
    </location>
</feature>
<keyword evidence="1" id="KW-0597">Phosphoprotein</keyword>
<organism evidence="5 6">
    <name type="scientific">Phormidium tenue NIES-30</name>
    <dbReference type="NCBI Taxonomy" id="549789"/>
    <lineage>
        <taxon>Bacteria</taxon>
        <taxon>Bacillati</taxon>
        <taxon>Cyanobacteriota</taxon>
        <taxon>Cyanophyceae</taxon>
        <taxon>Oscillatoriophycideae</taxon>
        <taxon>Oscillatoriales</taxon>
        <taxon>Oscillatoriaceae</taxon>
        <taxon>Phormidium</taxon>
    </lineage>
</organism>
<evidence type="ECO:0000313" key="5">
    <source>
        <dbReference type="EMBL" id="OKH46446.1"/>
    </source>
</evidence>
<dbReference type="FunFam" id="3.20.20.450:FF:000001">
    <property type="entry name" value="Cyclic di-GMP phosphodiesterase yahA"/>
    <property type="match status" value="1"/>
</dbReference>
<dbReference type="Pfam" id="PF00990">
    <property type="entry name" value="GGDEF"/>
    <property type="match status" value="1"/>
</dbReference>
<dbReference type="CDD" id="cd01949">
    <property type="entry name" value="GGDEF"/>
    <property type="match status" value="1"/>
</dbReference>
<evidence type="ECO:0000256" key="1">
    <source>
        <dbReference type="PROSITE-ProRule" id="PRU00169"/>
    </source>
</evidence>
<dbReference type="SMART" id="SM00267">
    <property type="entry name" value="GGDEF"/>
    <property type="match status" value="1"/>
</dbReference>
<dbReference type="Pfam" id="PF00072">
    <property type="entry name" value="Response_reg"/>
    <property type="match status" value="1"/>
</dbReference>
<dbReference type="InterPro" id="IPR029787">
    <property type="entry name" value="Nucleotide_cyclase"/>
</dbReference>
<sequence>MAKILVIEDTQDLREGIVQSLSCLGFEALGAENGEAGIQLAKMHFPDLIVCDIMMPEIDGYQVYTILHQDPEMMVIPFIFLSAKADRLDIRKGMNLGADDYLAKPFTTAELAEAINSRLYKKNAIVDPYIAEMKHATEQISALAYQDALTKLPNRILLYQKFQQALSIAKRRQQMMAILCINLHQFKAVNNAFGYSTGDLLLQAVAERLLEIAGQENVVARINADVFTMVLVNALDRKTVEDQVKAILSSLANPYWLNDHKILVQANIGIALYPDDQSDFGKLLSHAEMAMGFAKQSRKDSYHFYEVEMGAKTEQNSLIEKGLNVALEHSEFQILYQPKINLITGRIMGAEALLRWHHPELGMIDPNVFIPIAEKTGHIVEIGNWVLEAVCAQTKIWQDLHPIPLKVSVNLSAFQLRQEDLVQTITQILSQTQLDPNCLELELTETSLMDDIEAAIAILGELKAVGIKISLDDFGTGYSSLNYLKRLPLDILKIDRSFINDIFHAPQNATIVTTIIAMARGLKLRVIAEGVETQEQFNFLREQGCQAIQGYLFSPAVPAEQFEAFLAEDKRL</sequence>
<evidence type="ECO:0000259" key="3">
    <source>
        <dbReference type="PROSITE" id="PS50883"/>
    </source>
</evidence>
<dbReference type="InterPro" id="IPR043128">
    <property type="entry name" value="Rev_trsase/Diguanyl_cyclase"/>
</dbReference>
<evidence type="ECO:0000259" key="2">
    <source>
        <dbReference type="PROSITE" id="PS50110"/>
    </source>
</evidence>
<dbReference type="STRING" id="549789.NIES30_17280"/>
<proteinExistence type="predicted"/>
<dbReference type="InterPro" id="IPR052155">
    <property type="entry name" value="Biofilm_reg_signaling"/>
</dbReference>
<evidence type="ECO:0000259" key="4">
    <source>
        <dbReference type="PROSITE" id="PS50887"/>
    </source>
</evidence>
<evidence type="ECO:0000313" key="6">
    <source>
        <dbReference type="Proteomes" id="UP000185557"/>
    </source>
</evidence>
<dbReference type="Pfam" id="PF00563">
    <property type="entry name" value="EAL"/>
    <property type="match status" value="1"/>
</dbReference>
<feature type="domain" description="EAL" evidence="3">
    <location>
        <begin position="316"/>
        <end position="570"/>
    </location>
</feature>
<feature type="domain" description="Response regulatory" evidence="2">
    <location>
        <begin position="3"/>
        <end position="119"/>
    </location>
</feature>
<dbReference type="GO" id="GO:0000160">
    <property type="term" value="P:phosphorelay signal transduction system"/>
    <property type="evidence" value="ECO:0007669"/>
    <property type="project" value="InterPro"/>
</dbReference>
<dbReference type="Gene3D" id="3.20.20.450">
    <property type="entry name" value="EAL domain"/>
    <property type="match status" value="1"/>
</dbReference>
<dbReference type="AlphaFoldDB" id="A0A1U7J2X0"/>
<dbReference type="InterPro" id="IPR000160">
    <property type="entry name" value="GGDEF_dom"/>
</dbReference>
<dbReference type="InterPro" id="IPR011006">
    <property type="entry name" value="CheY-like_superfamily"/>
</dbReference>
<dbReference type="PANTHER" id="PTHR44757:SF2">
    <property type="entry name" value="BIOFILM ARCHITECTURE MAINTENANCE PROTEIN MBAA"/>
    <property type="match status" value="1"/>
</dbReference>
<dbReference type="SUPFAM" id="SSF55073">
    <property type="entry name" value="Nucleotide cyclase"/>
    <property type="match status" value="1"/>
</dbReference>
<dbReference type="Gene3D" id="3.30.70.270">
    <property type="match status" value="1"/>
</dbReference>
<dbReference type="SMART" id="SM00448">
    <property type="entry name" value="REC"/>
    <property type="match status" value="1"/>
</dbReference>
<dbReference type="PROSITE" id="PS50110">
    <property type="entry name" value="RESPONSE_REGULATORY"/>
    <property type="match status" value="1"/>
</dbReference>
<comment type="caution">
    <text evidence="5">The sequence shown here is derived from an EMBL/GenBank/DDBJ whole genome shotgun (WGS) entry which is preliminary data.</text>
</comment>
<dbReference type="PANTHER" id="PTHR44757">
    <property type="entry name" value="DIGUANYLATE CYCLASE DGCP"/>
    <property type="match status" value="1"/>
</dbReference>
<dbReference type="PROSITE" id="PS50887">
    <property type="entry name" value="GGDEF"/>
    <property type="match status" value="1"/>
</dbReference>
<dbReference type="Proteomes" id="UP000185557">
    <property type="component" value="Unassembled WGS sequence"/>
</dbReference>
<dbReference type="InterPro" id="IPR001633">
    <property type="entry name" value="EAL_dom"/>
</dbReference>
<dbReference type="Gene3D" id="3.40.50.2300">
    <property type="match status" value="1"/>
</dbReference>
<dbReference type="SUPFAM" id="SSF52172">
    <property type="entry name" value="CheY-like"/>
    <property type="match status" value="1"/>
</dbReference>
<dbReference type="RefSeq" id="WP_073609672.1">
    <property type="nucleotide sequence ID" value="NZ_MRCG01000013.1"/>
</dbReference>
<dbReference type="PROSITE" id="PS50883">
    <property type="entry name" value="EAL"/>
    <property type="match status" value="1"/>
</dbReference>
<dbReference type="NCBIfam" id="TIGR00254">
    <property type="entry name" value="GGDEF"/>
    <property type="match status" value="1"/>
</dbReference>
<dbReference type="EMBL" id="MRCG01000013">
    <property type="protein sequence ID" value="OKH46446.1"/>
    <property type="molecule type" value="Genomic_DNA"/>
</dbReference>
<dbReference type="OrthoDB" id="9805474at2"/>
<evidence type="ECO:0008006" key="7">
    <source>
        <dbReference type="Google" id="ProtNLM"/>
    </source>
</evidence>
<name>A0A1U7J2X0_9CYAN</name>
<dbReference type="SMART" id="SM00052">
    <property type="entry name" value="EAL"/>
    <property type="match status" value="1"/>
</dbReference>
<reference evidence="5 6" key="1">
    <citation type="submission" date="2016-11" db="EMBL/GenBank/DDBJ databases">
        <title>Draft Genome Sequences of Nine Cyanobacterial Strains from Diverse Habitats.</title>
        <authorList>
            <person name="Zhu T."/>
            <person name="Hou S."/>
            <person name="Lu X."/>
            <person name="Hess W.R."/>
        </authorList>
    </citation>
    <scope>NUCLEOTIDE SEQUENCE [LARGE SCALE GENOMIC DNA]</scope>
    <source>
        <strain evidence="5 6">NIES-30</strain>
    </source>
</reference>
<dbReference type="CDD" id="cd01948">
    <property type="entry name" value="EAL"/>
    <property type="match status" value="1"/>
</dbReference>
<gene>
    <name evidence="5" type="ORF">NIES30_17280</name>
</gene>
<dbReference type="SUPFAM" id="SSF141868">
    <property type="entry name" value="EAL domain-like"/>
    <property type="match status" value="1"/>
</dbReference>
<dbReference type="InterPro" id="IPR035919">
    <property type="entry name" value="EAL_sf"/>
</dbReference>
<protein>
    <recommendedName>
        <fullName evidence="7">GGDEF domain-containing response regulator</fullName>
    </recommendedName>
</protein>
<feature type="domain" description="GGDEF" evidence="4">
    <location>
        <begin position="174"/>
        <end position="307"/>
    </location>
</feature>